<dbReference type="Proteomes" id="UP000551758">
    <property type="component" value="Unassembled WGS sequence"/>
</dbReference>
<keyword evidence="2" id="KW-1185">Reference proteome</keyword>
<evidence type="ECO:0000313" key="2">
    <source>
        <dbReference type="Proteomes" id="UP000551758"/>
    </source>
</evidence>
<reference evidence="1 2" key="1">
    <citation type="journal article" date="2020" name="Mol. Biol. Evol.">
        <title>Interspecific Gene Flow and the Evolution of Specialization in Black and White Rhinoceros.</title>
        <authorList>
            <person name="Moodley Y."/>
            <person name="Westbury M.V."/>
            <person name="Russo I.M."/>
            <person name="Gopalakrishnan S."/>
            <person name="Rakotoarivelo A."/>
            <person name="Olsen R.A."/>
            <person name="Prost S."/>
            <person name="Tunstall T."/>
            <person name="Ryder O.A."/>
            <person name="Dalen L."/>
            <person name="Bruford M.W."/>
        </authorList>
    </citation>
    <scope>NUCLEOTIDE SEQUENCE [LARGE SCALE GENOMIC DNA]</scope>
    <source>
        <strain evidence="1">SBR-YM</strain>
        <tissue evidence="1">Skin</tissue>
    </source>
</reference>
<accession>A0A7J7F093</accession>
<dbReference type="AlphaFoldDB" id="A0A7J7F093"/>
<comment type="caution">
    <text evidence="1">The sequence shown here is derived from an EMBL/GenBank/DDBJ whole genome shotgun (WGS) entry which is preliminary data.</text>
</comment>
<dbReference type="EMBL" id="JACDTQ010001659">
    <property type="protein sequence ID" value="KAF5921459.1"/>
    <property type="molecule type" value="Genomic_DNA"/>
</dbReference>
<name>A0A7J7F093_DICBM</name>
<protein>
    <submittedName>
        <fullName evidence="1">Uncharacterized protein</fullName>
    </submittedName>
</protein>
<sequence length="305" mass="32981">MSRRVGLLTPWLVGAPVRGRWKSGLPSGKGLGEARRLRGGQSGQSPGLPPWLMLSLLLTAHVRPVTGLDSSVTTFPESKRRGQLLFSWTDLDAVTTVWAELGRGIMCAPNLSWSFQDPLSANPSAPAALFSLRQDERSSHEPGETGQTAGTSVYRWKRNTGSERKVVQRIDTADDKNFSSLQKLGQAVSLELKSILSQCGADSGTSFRRCWSSPATCGWTSTLAPGEEEEEGGPGLVENFHESTACECWVMGPPFPTRLAASLHPKRLGAVNLCSWAGQAGPREKFQAVAAQLRPLCRHCGAWCP</sequence>
<evidence type="ECO:0000313" key="1">
    <source>
        <dbReference type="EMBL" id="KAF5921459.1"/>
    </source>
</evidence>
<proteinExistence type="predicted"/>
<organism evidence="1 2">
    <name type="scientific">Diceros bicornis minor</name>
    <name type="common">South-central black rhinoceros</name>
    <dbReference type="NCBI Taxonomy" id="77932"/>
    <lineage>
        <taxon>Eukaryota</taxon>
        <taxon>Metazoa</taxon>
        <taxon>Chordata</taxon>
        <taxon>Craniata</taxon>
        <taxon>Vertebrata</taxon>
        <taxon>Euteleostomi</taxon>
        <taxon>Mammalia</taxon>
        <taxon>Eutheria</taxon>
        <taxon>Laurasiatheria</taxon>
        <taxon>Perissodactyla</taxon>
        <taxon>Rhinocerotidae</taxon>
        <taxon>Diceros</taxon>
    </lineage>
</organism>
<gene>
    <name evidence="1" type="ORF">HPG69_012508</name>
</gene>